<dbReference type="Pfam" id="PF00043">
    <property type="entry name" value="GST_C"/>
    <property type="match status" value="1"/>
</dbReference>
<protein>
    <recommendedName>
        <fullName evidence="2">glutathione transferase</fullName>
        <ecNumber evidence="2">2.5.1.18</ecNumber>
    </recommendedName>
</protein>
<dbReference type="SFLD" id="SFLDS00019">
    <property type="entry name" value="Glutathione_Transferase_(cytos"/>
    <property type="match status" value="1"/>
</dbReference>
<dbReference type="SUPFAM" id="SSF52833">
    <property type="entry name" value="Thioredoxin-like"/>
    <property type="match status" value="1"/>
</dbReference>
<evidence type="ECO:0000313" key="9">
    <source>
        <dbReference type="EMBL" id="OIW33166.1"/>
    </source>
</evidence>
<proteinExistence type="inferred from homology"/>
<evidence type="ECO:0000256" key="3">
    <source>
        <dbReference type="ARBA" id="ARBA00022679"/>
    </source>
</evidence>
<name>A0A1J7J0A2_9PEZI</name>
<evidence type="ECO:0000256" key="5">
    <source>
        <dbReference type="ARBA" id="ARBA00060024"/>
    </source>
</evidence>
<accession>A0A1J7J0A2</accession>
<dbReference type="InterPro" id="IPR040079">
    <property type="entry name" value="Glutathione_S-Trfase"/>
</dbReference>
<sequence>MADQAQFTLYSTVVGPNGWKVAMVLAELGLTYKTVYLDFSKKQHKSPEFLKLNPNGRIPALVDHANNDLTLWESNAIIEYLVSKYDASHKLSFPDFENQQYTRQWLYFQASGQGPYYGQAVWFIKECNSEPKDVVERYQNETKRVIEVLDGELAKQGWLVGGRISVADIAFLQWNTSADRIILGSDFIDTEAPHVRKWMNNMIARPGIAKVMQERAQKMSE</sequence>
<dbReference type="EC" id="2.5.1.18" evidence="2"/>
<evidence type="ECO:0000256" key="1">
    <source>
        <dbReference type="ARBA" id="ARBA00007409"/>
    </source>
</evidence>
<dbReference type="FunCoup" id="A0A1J7J0A2">
    <property type="interactions" value="679"/>
</dbReference>
<evidence type="ECO:0000259" key="8">
    <source>
        <dbReference type="PROSITE" id="PS50405"/>
    </source>
</evidence>
<dbReference type="PANTHER" id="PTHR44051">
    <property type="entry name" value="GLUTATHIONE S-TRANSFERASE-RELATED"/>
    <property type="match status" value="1"/>
</dbReference>
<dbReference type="GO" id="GO:0005634">
    <property type="term" value="C:nucleus"/>
    <property type="evidence" value="ECO:0007669"/>
    <property type="project" value="UniProtKB-ARBA"/>
</dbReference>
<dbReference type="GO" id="GO:0004364">
    <property type="term" value="F:glutathione transferase activity"/>
    <property type="evidence" value="ECO:0007669"/>
    <property type="project" value="UniProtKB-EC"/>
</dbReference>
<dbReference type="SUPFAM" id="SSF47616">
    <property type="entry name" value="GST C-terminal domain-like"/>
    <property type="match status" value="1"/>
</dbReference>
<keyword evidence="10" id="KW-1185">Reference proteome</keyword>
<dbReference type="InterPro" id="IPR036249">
    <property type="entry name" value="Thioredoxin-like_sf"/>
</dbReference>
<dbReference type="InterPro" id="IPR004045">
    <property type="entry name" value="Glutathione_S-Trfase_N"/>
</dbReference>
<dbReference type="PANTHER" id="PTHR44051:SF3">
    <property type="entry name" value="TRANSCRIPTIONAL REGULATOR URE2"/>
    <property type="match status" value="1"/>
</dbReference>
<dbReference type="STRING" id="1408157.A0A1J7J0A2"/>
<organism evidence="9 10">
    <name type="scientific">Coniochaeta ligniaria NRRL 30616</name>
    <dbReference type="NCBI Taxonomy" id="1408157"/>
    <lineage>
        <taxon>Eukaryota</taxon>
        <taxon>Fungi</taxon>
        <taxon>Dikarya</taxon>
        <taxon>Ascomycota</taxon>
        <taxon>Pezizomycotina</taxon>
        <taxon>Sordariomycetes</taxon>
        <taxon>Sordariomycetidae</taxon>
        <taxon>Coniochaetales</taxon>
        <taxon>Coniochaetaceae</taxon>
        <taxon>Coniochaeta</taxon>
    </lineage>
</organism>
<dbReference type="Gene3D" id="1.20.1050.130">
    <property type="match status" value="1"/>
</dbReference>
<dbReference type="OrthoDB" id="422574at2759"/>
<comment type="function">
    <text evidence="5">Involved in the oxidative stress response and detoxification.</text>
</comment>
<comment type="catalytic activity">
    <reaction evidence="4">
        <text>RX + glutathione = an S-substituted glutathione + a halide anion + H(+)</text>
        <dbReference type="Rhea" id="RHEA:16437"/>
        <dbReference type="ChEBI" id="CHEBI:15378"/>
        <dbReference type="ChEBI" id="CHEBI:16042"/>
        <dbReference type="ChEBI" id="CHEBI:17792"/>
        <dbReference type="ChEBI" id="CHEBI:57925"/>
        <dbReference type="ChEBI" id="CHEBI:90779"/>
        <dbReference type="EC" id="2.5.1.18"/>
    </reaction>
</comment>
<feature type="domain" description="GST C-terminal" evidence="8">
    <location>
        <begin position="95"/>
        <end position="221"/>
    </location>
</feature>
<dbReference type="InParanoid" id="A0A1J7J0A2"/>
<dbReference type="SFLD" id="SFLDG00358">
    <property type="entry name" value="Main_(cytGST)"/>
    <property type="match status" value="1"/>
</dbReference>
<evidence type="ECO:0000256" key="4">
    <source>
        <dbReference type="ARBA" id="ARBA00047960"/>
    </source>
</evidence>
<dbReference type="InterPro" id="IPR004046">
    <property type="entry name" value="GST_C"/>
</dbReference>
<dbReference type="Pfam" id="PF02798">
    <property type="entry name" value="GST_N"/>
    <property type="match status" value="1"/>
</dbReference>
<dbReference type="FunFam" id="3.40.30.10:FF:000039">
    <property type="entry name" value="Glutathione S-transferase domain"/>
    <property type="match status" value="1"/>
</dbReference>
<feature type="domain" description="GST N-terminal" evidence="7">
    <location>
        <begin position="5"/>
        <end position="89"/>
    </location>
</feature>
<gene>
    <name evidence="9" type="ORF">CONLIGDRAFT_609724</name>
</gene>
<evidence type="ECO:0000256" key="6">
    <source>
        <dbReference type="RuleBase" id="RU003494"/>
    </source>
</evidence>
<keyword evidence="3 9" id="KW-0808">Transferase</keyword>
<dbReference type="PROSITE" id="PS50404">
    <property type="entry name" value="GST_NTER"/>
    <property type="match status" value="1"/>
</dbReference>
<dbReference type="Proteomes" id="UP000182658">
    <property type="component" value="Unassembled WGS sequence"/>
</dbReference>
<dbReference type="GO" id="GO:0005737">
    <property type="term" value="C:cytoplasm"/>
    <property type="evidence" value="ECO:0007669"/>
    <property type="project" value="UniProtKB-ARBA"/>
</dbReference>
<evidence type="ECO:0000256" key="2">
    <source>
        <dbReference type="ARBA" id="ARBA00012452"/>
    </source>
</evidence>
<dbReference type="EMBL" id="KV875094">
    <property type="protein sequence ID" value="OIW33166.1"/>
    <property type="molecule type" value="Genomic_DNA"/>
</dbReference>
<dbReference type="InterPro" id="IPR036282">
    <property type="entry name" value="Glutathione-S-Trfase_C_sf"/>
</dbReference>
<comment type="similarity">
    <text evidence="1 6">Belongs to the GST superfamily.</text>
</comment>
<dbReference type="CDD" id="cd03048">
    <property type="entry name" value="GST_N_Ure2p_like"/>
    <property type="match status" value="1"/>
</dbReference>
<evidence type="ECO:0000313" key="10">
    <source>
        <dbReference type="Proteomes" id="UP000182658"/>
    </source>
</evidence>
<evidence type="ECO:0000259" key="7">
    <source>
        <dbReference type="PROSITE" id="PS50404"/>
    </source>
</evidence>
<dbReference type="SFLD" id="SFLDG01151">
    <property type="entry name" value="Main.2:_Nu-like"/>
    <property type="match status" value="1"/>
</dbReference>
<dbReference type="PROSITE" id="PS50405">
    <property type="entry name" value="GST_CTER"/>
    <property type="match status" value="1"/>
</dbReference>
<dbReference type="AlphaFoldDB" id="A0A1J7J0A2"/>
<dbReference type="InterPro" id="IPR010987">
    <property type="entry name" value="Glutathione-S-Trfase_C-like"/>
</dbReference>
<dbReference type="FunFam" id="1.20.1050.130:FF:000016">
    <property type="entry name" value="Glutathione S-transferase 1"/>
    <property type="match status" value="1"/>
</dbReference>
<reference evidence="9 10" key="1">
    <citation type="submission" date="2016-10" db="EMBL/GenBank/DDBJ databases">
        <title>Draft genome sequence of Coniochaeta ligniaria NRRL30616, a lignocellulolytic fungus for bioabatement of inhibitors in plant biomass hydrolysates.</title>
        <authorList>
            <consortium name="DOE Joint Genome Institute"/>
            <person name="Jimenez D.J."/>
            <person name="Hector R.E."/>
            <person name="Riley R."/>
            <person name="Sun H."/>
            <person name="Grigoriev I.V."/>
            <person name="Van Elsas J.D."/>
            <person name="Nichols N.N."/>
        </authorList>
    </citation>
    <scope>NUCLEOTIDE SEQUENCE [LARGE SCALE GENOMIC DNA]</scope>
    <source>
        <strain evidence="9 10">NRRL 30616</strain>
    </source>
</reference>